<dbReference type="STRING" id="1884261.A0A5C3QKC5"/>
<evidence type="ECO:0000313" key="1">
    <source>
        <dbReference type="EMBL" id="TFL01818.1"/>
    </source>
</evidence>
<dbReference type="Gene3D" id="3.30.160.60">
    <property type="entry name" value="Classic Zinc Finger"/>
    <property type="match status" value="1"/>
</dbReference>
<evidence type="ECO:0000313" key="2">
    <source>
        <dbReference type="Proteomes" id="UP000305067"/>
    </source>
</evidence>
<sequence length="96" mass="10564">CPYCSWIQKNRRAPDFKRHLKTHTRSAADRERKGYVCKGYEVGSEKGRGLMQGDGTDVVLVLGEGGEERVGGCGKSFSRGDALKRHLDNPNIPCVG</sequence>
<feature type="non-terminal residue" evidence="1">
    <location>
        <position position="96"/>
    </location>
</feature>
<gene>
    <name evidence="1" type="ORF">BDV98DRAFT_471065</name>
</gene>
<proteinExistence type="predicted"/>
<name>A0A5C3QKC5_9AGAR</name>
<dbReference type="AlphaFoldDB" id="A0A5C3QKC5"/>
<dbReference type="OrthoDB" id="8922241at2759"/>
<dbReference type="EMBL" id="ML178824">
    <property type="protein sequence ID" value="TFL01818.1"/>
    <property type="molecule type" value="Genomic_DNA"/>
</dbReference>
<keyword evidence="2" id="KW-1185">Reference proteome</keyword>
<accession>A0A5C3QKC5</accession>
<reference evidence="1 2" key="1">
    <citation type="journal article" date="2019" name="Nat. Ecol. Evol.">
        <title>Megaphylogeny resolves global patterns of mushroom evolution.</title>
        <authorList>
            <person name="Varga T."/>
            <person name="Krizsan K."/>
            <person name="Foldi C."/>
            <person name="Dima B."/>
            <person name="Sanchez-Garcia M."/>
            <person name="Sanchez-Ramirez S."/>
            <person name="Szollosi G.J."/>
            <person name="Szarkandi J.G."/>
            <person name="Papp V."/>
            <person name="Albert L."/>
            <person name="Andreopoulos W."/>
            <person name="Angelini C."/>
            <person name="Antonin V."/>
            <person name="Barry K.W."/>
            <person name="Bougher N.L."/>
            <person name="Buchanan P."/>
            <person name="Buyck B."/>
            <person name="Bense V."/>
            <person name="Catcheside P."/>
            <person name="Chovatia M."/>
            <person name="Cooper J."/>
            <person name="Damon W."/>
            <person name="Desjardin D."/>
            <person name="Finy P."/>
            <person name="Geml J."/>
            <person name="Haridas S."/>
            <person name="Hughes K."/>
            <person name="Justo A."/>
            <person name="Karasinski D."/>
            <person name="Kautmanova I."/>
            <person name="Kiss B."/>
            <person name="Kocsube S."/>
            <person name="Kotiranta H."/>
            <person name="LaButti K.M."/>
            <person name="Lechner B.E."/>
            <person name="Liimatainen K."/>
            <person name="Lipzen A."/>
            <person name="Lukacs Z."/>
            <person name="Mihaltcheva S."/>
            <person name="Morgado L.N."/>
            <person name="Niskanen T."/>
            <person name="Noordeloos M.E."/>
            <person name="Ohm R.A."/>
            <person name="Ortiz-Santana B."/>
            <person name="Ovrebo C."/>
            <person name="Racz N."/>
            <person name="Riley R."/>
            <person name="Savchenko A."/>
            <person name="Shiryaev A."/>
            <person name="Soop K."/>
            <person name="Spirin V."/>
            <person name="Szebenyi C."/>
            <person name="Tomsovsky M."/>
            <person name="Tulloss R.E."/>
            <person name="Uehling J."/>
            <person name="Grigoriev I.V."/>
            <person name="Vagvolgyi C."/>
            <person name="Papp T."/>
            <person name="Martin F.M."/>
            <person name="Miettinen O."/>
            <person name="Hibbett D.S."/>
            <person name="Nagy L.G."/>
        </authorList>
    </citation>
    <scope>NUCLEOTIDE SEQUENCE [LARGE SCALE GENOMIC DNA]</scope>
    <source>
        <strain evidence="1 2">CBS 309.79</strain>
    </source>
</reference>
<protein>
    <recommendedName>
        <fullName evidence="3">C2H2-type domain-containing protein</fullName>
    </recommendedName>
</protein>
<dbReference type="Proteomes" id="UP000305067">
    <property type="component" value="Unassembled WGS sequence"/>
</dbReference>
<organism evidence="1 2">
    <name type="scientific">Pterulicium gracile</name>
    <dbReference type="NCBI Taxonomy" id="1884261"/>
    <lineage>
        <taxon>Eukaryota</taxon>
        <taxon>Fungi</taxon>
        <taxon>Dikarya</taxon>
        <taxon>Basidiomycota</taxon>
        <taxon>Agaricomycotina</taxon>
        <taxon>Agaricomycetes</taxon>
        <taxon>Agaricomycetidae</taxon>
        <taxon>Agaricales</taxon>
        <taxon>Pleurotineae</taxon>
        <taxon>Pterulaceae</taxon>
        <taxon>Pterulicium</taxon>
    </lineage>
</organism>
<evidence type="ECO:0008006" key="3">
    <source>
        <dbReference type="Google" id="ProtNLM"/>
    </source>
</evidence>
<feature type="non-terminal residue" evidence="1">
    <location>
        <position position="1"/>
    </location>
</feature>